<dbReference type="GO" id="GO:0000166">
    <property type="term" value="F:nucleotide binding"/>
    <property type="evidence" value="ECO:0007669"/>
    <property type="project" value="InterPro"/>
</dbReference>
<keyword evidence="2" id="KW-1185">Reference proteome</keyword>
<dbReference type="GO" id="GO:0043752">
    <property type="term" value="F:adenosylcobinamide kinase activity"/>
    <property type="evidence" value="ECO:0007669"/>
    <property type="project" value="InterPro"/>
</dbReference>
<evidence type="ECO:0000313" key="2">
    <source>
        <dbReference type="Proteomes" id="UP000017170"/>
    </source>
</evidence>
<dbReference type="InterPro" id="IPR027417">
    <property type="entry name" value="P-loop_NTPase"/>
</dbReference>
<dbReference type="RefSeq" id="WP_022627102.1">
    <property type="nucleotide sequence ID" value="NZ_ATAE01000008.1"/>
</dbReference>
<dbReference type="SUPFAM" id="SSF52540">
    <property type="entry name" value="P-loop containing nucleoside triphosphate hydrolases"/>
    <property type="match status" value="1"/>
</dbReference>
<comment type="caution">
    <text evidence="1">The sequence shown here is derived from an EMBL/GenBank/DDBJ whole genome shotgun (WGS) entry which is preliminary data.</text>
</comment>
<proteinExistence type="predicted"/>
<dbReference type="GO" id="GO:0009236">
    <property type="term" value="P:cobalamin biosynthetic process"/>
    <property type="evidence" value="ECO:0007669"/>
    <property type="project" value="UniProtKB-UniPathway"/>
</dbReference>
<gene>
    <name evidence="1" type="ORF">A33I_06765</name>
</gene>
<dbReference type="EMBL" id="ATAE01000008">
    <property type="protein sequence ID" value="ERN54119.1"/>
    <property type="molecule type" value="Genomic_DNA"/>
</dbReference>
<sequence length="132" mass="15777">MNTQISQIEQNEYSEITWYNGYTSNLVDEDLVRSEGITIIFGIEQVIDKFLEQDLDRARELFRQWLQRLTDWEESSPQHKLFIIGCDIGKGIVPIDVKHRNWRDLVGWCYQDIVEKAERVDLIWYGINQRIK</sequence>
<dbReference type="AlphaFoldDB" id="U6SQX3"/>
<dbReference type="UniPathway" id="UPA00148">
    <property type="reaction ID" value="UER00236"/>
</dbReference>
<name>U6SQX3_9BACI</name>
<protein>
    <submittedName>
        <fullName evidence="1">Uncharacterized protein</fullName>
    </submittedName>
</protein>
<dbReference type="PATRIC" id="fig|1188261.3.peg.751"/>
<reference evidence="1 2" key="1">
    <citation type="journal article" date="2013" name="Genome Announc.">
        <title>Genome Sequence of the Extreme Obligate Alkaliphile Bacillus marmarensis Strain DSM 21297.</title>
        <authorList>
            <person name="Wernick D.G."/>
            <person name="Choi K.Y."/>
            <person name="Tat C.A."/>
            <person name="Lafontaine Rivera J.G."/>
            <person name="Liao J.C."/>
        </authorList>
    </citation>
    <scope>NUCLEOTIDE SEQUENCE [LARGE SCALE GENOMIC DNA]</scope>
    <source>
        <strain evidence="1 2">DSM 21297</strain>
    </source>
</reference>
<dbReference type="Pfam" id="PF02283">
    <property type="entry name" value="CobU"/>
    <property type="match status" value="1"/>
</dbReference>
<dbReference type="Gene3D" id="3.40.50.300">
    <property type="entry name" value="P-loop containing nucleotide triphosphate hydrolases"/>
    <property type="match status" value="1"/>
</dbReference>
<dbReference type="InterPro" id="IPR003203">
    <property type="entry name" value="CobU/CobP"/>
</dbReference>
<organism evidence="1 2">
    <name type="scientific">Alkalihalophilus marmarensis DSM 21297</name>
    <dbReference type="NCBI Taxonomy" id="1188261"/>
    <lineage>
        <taxon>Bacteria</taxon>
        <taxon>Bacillati</taxon>
        <taxon>Bacillota</taxon>
        <taxon>Bacilli</taxon>
        <taxon>Bacillales</taxon>
        <taxon>Bacillaceae</taxon>
        <taxon>Alkalihalophilus</taxon>
    </lineage>
</organism>
<dbReference type="Proteomes" id="UP000017170">
    <property type="component" value="Unassembled WGS sequence"/>
</dbReference>
<evidence type="ECO:0000313" key="1">
    <source>
        <dbReference type="EMBL" id="ERN54119.1"/>
    </source>
</evidence>
<accession>U6SQX3</accession>